<gene>
    <name evidence="6" type="primary">surA_1</name>
    <name evidence="5" type="ORF">CIMIT_02820</name>
    <name evidence="6" type="ORF">SAMEA4535761_00629</name>
</gene>
<dbReference type="EMBL" id="LT906467">
    <property type="protein sequence ID" value="SNV60721.1"/>
    <property type="molecule type" value="Genomic_DNA"/>
</dbReference>
<dbReference type="InterPro" id="IPR012706">
    <property type="entry name" value="Rib_alpha_Esp_rpt"/>
</dbReference>
<dbReference type="eggNOG" id="COG3064">
    <property type="taxonomic scope" value="Bacteria"/>
</dbReference>
<dbReference type="Proteomes" id="UP000028780">
    <property type="component" value="Chromosome"/>
</dbReference>
<dbReference type="Proteomes" id="UP000215374">
    <property type="component" value="Chromosome 1"/>
</dbReference>
<feature type="domain" description="Rib" evidence="4">
    <location>
        <begin position="768"/>
        <end position="850"/>
    </location>
</feature>
<evidence type="ECO:0000313" key="6">
    <source>
        <dbReference type="EMBL" id="SNV60721.1"/>
    </source>
</evidence>
<dbReference type="OrthoDB" id="4423457at2"/>
<feature type="domain" description="Rib" evidence="4">
    <location>
        <begin position="857"/>
        <end position="930"/>
    </location>
</feature>
<evidence type="ECO:0000313" key="5">
    <source>
        <dbReference type="EMBL" id="AIJ32978.1"/>
    </source>
</evidence>
<dbReference type="KEGG" id="cii:CIMIT_02820"/>
<evidence type="ECO:0000256" key="3">
    <source>
        <dbReference type="SAM" id="SignalP"/>
    </source>
</evidence>
<dbReference type="HOGENOM" id="CLU_246526_0_0_11"/>
<reference evidence="6 8" key="2">
    <citation type="submission" date="2017-06" db="EMBL/GenBank/DDBJ databases">
        <authorList>
            <consortium name="Pathogen Informatics"/>
        </authorList>
    </citation>
    <scope>NUCLEOTIDE SEQUENCE [LARGE SCALE GENOMIC DNA]</scope>
    <source>
        <strain evidence="6 8">NCTC13015</strain>
    </source>
</reference>
<evidence type="ECO:0000313" key="8">
    <source>
        <dbReference type="Proteomes" id="UP000215374"/>
    </source>
</evidence>
<feature type="compositionally biased region" description="Basic and acidic residues" evidence="1">
    <location>
        <begin position="1070"/>
        <end position="1084"/>
    </location>
</feature>
<feature type="region of interest" description="Disordered" evidence="1">
    <location>
        <begin position="241"/>
        <end position="260"/>
    </location>
</feature>
<dbReference type="RefSeq" id="WP_038588826.1">
    <property type="nucleotide sequence ID" value="NZ_CP009211.1"/>
</dbReference>
<evidence type="ECO:0000256" key="2">
    <source>
        <dbReference type="SAM" id="Phobius"/>
    </source>
</evidence>
<keyword evidence="2" id="KW-0812">Transmembrane</keyword>
<keyword evidence="2" id="KW-1133">Transmembrane helix</keyword>
<evidence type="ECO:0000313" key="7">
    <source>
        <dbReference type="Proteomes" id="UP000028780"/>
    </source>
</evidence>
<keyword evidence="2" id="KW-0472">Membrane</keyword>
<feature type="transmembrane region" description="Helical" evidence="2">
    <location>
        <begin position="1513"/>
        <end position="1534"/>
    </location>
</feature>
<accession>A0A076NHX5</accession>
<feature type="region of interest" description="Disordered" evidence="1">
    <location>
        <begin position="684"/>
        <end position="723"/>
    </location>
</feature>
<evidence type="ECO:0000256" key="1">
    <source>
        <dbReference type="SAM" id="MobiDB-lite"/>
    </source>
</evidence>
<name>A0A076NHX5_9CORY</name>
<keyword evidence="3" id="KW-0732">Signal</keyword>
<feature type="signal peptide" evidence="3">
    <location>
        <begin position="1"/>
        <end position="30"/>
    </location>
</feature>
<dbReference type="InterPro" id="IPR059115">
    <property type="entry name" value="Rib"/>
</dbReference>
<dbReference type="EMBL" id="CP009211">
    <property type="protein sequence ID" value="AIJ32978.1"/>
    <property type="molecule type" value="Genomic_DNA"/>
</dbReference>
<keyword evidence="7" id="KW-1185">Reference proteome</keyword>
<protein>
    <submittedName>
        <fullName evidence="6">Cell surface protein</fullName>
    </submittedName>
</protein>
<feature type="region of interest" description="Disordered" evidence="1">
    <location>
        <begin position="1201"/>
        <end position="1222"/>
    </location>
</feature>
<feature type="region of interest" description="Disordered" evidence="1">
    <location>
        <begin position="1055"/>
        <end position="1104"/>
    </location>
</feature>
<feature type="chain" id="PRO_5038207080" evidence="3">
    <location>
        <begin position="31"/>
        <end position="1547"/>
    </location>
</feature>
<dbReference type="Pfam" id="PF08428">
    <property type="entry name" value="Rib"/>
    <property type="match status" value="2"/>
</dbReference>
<reference evidence="5 7" key="1">
    <citation type="submission" date="2014-08" db="EMBL/GenBank/DDBJ databases">
        <title>Complete genome sequence of Corynebacterium imitans DSM 44264, isolated from a five-month-old boy with suspected pharyngeal diphtheria.</title>
        <authorList>
            <person name="Mollmann S."/>
            <person name="Albersmeier A."/>
            <person name="Ruckert C."/>
            <person name="Tauch A."/>
        </authorList>
    </citation>
    <scope>NUCLEOTIDE SEQUENCE [LARGE SCALE GENOMIC DNA]</scope>
    <source>
        <strain evidence="5 7">DSM 44264</strain>
    </source>
</reference>
<sequence>MRPFSTPRTLNLRPALAASMAATLAISGTAAVSVAAPTAVHAQAAEATGELNAETRLDKFTALPRYDDGDFIGTTGYSTTVLPWFLTYQPTYANYYTASPGEEFRIDAPEYWELFPQAIRRTPLEEITYKEPTPTDDAPANPDWITVHPDGGVEGTVPADAAKGVYTLSVEASLANKNRGNFITLITLYVDEAGNLSYEDLPDYVRYQPKFPRHPLILKPGETKTIRDVAWSDPVRYGDSDATDPNFDPNNPEHVDSHWPVMTDTDGNPLVEEHEIGDKKRKLLVNARAKFETQAIEFAHQADKFCDASAEKSACKDGDPKIKVFYGTADTNVIDDPNEAQQYRISSGIQVTAGENPLGYVELPITFNYSEDETRVSWDTVNLPLYIGHVDHAGRYHPVLNKAVIVGMSETETADTADFIDASDPDGSLIDAPAGTTFFIPADDDGVPYRDWVSIEDHGGEPVINVKPGAKDALLGGASHRTIDVPIQAQFADGTTSPAVFLPVTVYREKTVYPGRGSQPAGIAVGEVHEGKTTVTAKDKAGKDVPAKFNANGELELNPAADATGPITVTVTDPSLGEVTKTVPLGTTTTVSNPQATVYPSRGKQATGITIGEYHEGLTKVTAKDANGKNVTATLNDDHEILLNPAADATGPITVTVTDPSLGEVTKTVPLGTTTTVTGKAAKLNPTKRSQPTGLRVTGGKQPKLSATWEDGKGNSGTIPESDITVDADGNISLIPGTDARGTLTLTVNDYSLSNSPLTLEIPVSTLAEMYTPEAREDHSVTVGTTLDARLARSLITNLGTLPSGTTADFAADEQGEAPQATIAGEKNVTIVVTYPDGSTDEVGTVIVVKPRPLNQVNEPTTRNLSITVGDELDPSDAITNPEELQADRIEFVKNDETPDPNTVGTYRPSIEVTYNDGTSDTVATTITVHERPSDASLYRPKYDSPITVDKEAQVATNQPFNGPAPEKLKVAVLKTPADAVGWTFEIDSDGVITATAPSVDELAQHYARLTQGTDVDWDTIETVLHSVAKPEVFVDFIYEDDSVDSESVVFELNAQDERPLLDPDGDADGDTHGNRKEVEHRSNPFDPEVVPEAPAKWDTSRSSEVYAGESVTVPNAGGIPAPGTTVTVEGPATASLDQSGDLRITADEDAEPGTAITVTIKNAEGKYLGAARVTVKEDLRSPTQKHIPSFGKDTVRIKPSRKAASPNPYGDKQMPEGTEVSGDFPDNAPGWTFSTDDNAVVHAQAPSIADLAAQYATLGNAEKRDWDKLVAALRPVLTPEANVRFAYPDGSSYIASVTFEMFDQSEISLLSPAGDADGDGITNGQEAFNGSNPFVHDSAKPSWDFTPDDGLLTPGGRISLPNRGGFVPEDLIVDVEGPADGSIDDGGNLIIVVEEQAIPGENVTANVKDRVGELVDSVTIPISPKAGAAPQLDYSRCLAAGVGFGVPLLALIPLGIATQTAIPGLSDVADQIARQLEDANTQLQQQLGILNPALAKQASEINAQLRKARMNLASVAAGLALVAAGITAGVIIYDACTPAEPGSSDR</sequence>
<proteinExistence type="predicted"/>
<organism evidence="5 7">
    <name type="scientific">Corynebacterium imitans</name>
    <dbReference type="NCBI Taxonomy" id="156978"/>
    <lineage>
        <taxon>Bacteria</taxon>
        <taxon>Bacillati</taxon>
        <taxon>Actinomycetota</taxon>
        <taxon>Actinomycetes</taxon>
        <taxon>Mycobacteriales</taxon>
        <taxon>Corynebacteriaceae</taxon>
        <taxon>Corynebacterium</taxon>
    </lineage>
</organism>
<evidence type="ECO:0000259" key="4">
    <source>
        <dbReference type="Pfam" id="PF08428"/>
    </source>
</evidence>
<feature type="transmembrane region" description="Helical" evidence="2">
    <location>
        <begin position="1439"/>
        <end position="1458"/>
    </location>
</feature>
<dbReference type="NCBIfam" id="TIGR02331">
    <property type="entry name" value="rib_alpha"/>
    <property type="match status" value="2"/>
</dbReference>